<feature type="compositionally biased region" description="Polar residues" evidence="1">
    <location>
        <begin position="107"/>
        <end position="126"/>
    </location>
</feature>
<evidence type="ECO:0000313" key="3">
    <source>
        <dbReference type="EMBL" id="TGJ74715.1"/>
    </source>
</evidence>
<dbReference type="Proteomes" id="UP000475325">
    <property type="component" value="Unassembled WGS sequence"/>
</dbReference>
<protein>
    <submittedName>
        <fullName evidence="2">Uncharacterized protein</fullName>
    </submittedName>
</protein>
<organism evidence="2 5">
    <name type="scientific">Orbilia oligospora</name>
    <name type="common">Nematode-trapping fungus</name>
    <name type="synonym">Arthrobotrys oligospora</name>
    <dbReference type="NCBI Taxonomy" id="2813651"/>
    <lineage>
        <taxon>Eukaryota</taxon>
        <taxon>Fungi</taxon>
        <taxon>Dikarya</taxon>
        <taxon>Ascomycota</taxon>
        <taxon>Pezizomycotina</taxon>
        <taxon>Orbiliomycetes</taxon>
        <taxon>Orbiliales</taxon>
        <taxon>Orbiliaceae</taxon>
        <taxon>Orbilia</taxon>
    </lineage>
</organism>
<gene>
    <name evidence="3" type="ORF">EYR41_001686</name>
    <name evidence="2" type="ORF">TWF102_000597</name>
</gene>
<dbReference type="Proteomes" id="UP000297595">
    <property type="component" value="Unassembled WGS sequence"/>
</dbReference>
<proteinExistence type="predicted"/>
<accession>A0A7C8N552</accession>
<evidence type="ECO:0000313" key="4">
    <source>
        <dbReference type="Proteomes" id="UP000297595"/>
    </source>
</evidence>
<evidence type="ECO:0000256" key="1">
    <source>
        <dbReference type="SAM" id="MobiDB-lite"/>
    </source>
</evidence>
<name>A0A7C8N552_ORBOL</name>
<dbReference type="AlphaFoldDB" id="A0A7C8N552"/>
<reference evidence="3 4" key="1">
    <citation type="submission" date="2019-03" db="EMBL/GenBank/DDBJ databases">
        <title>Nematode-trapping fungi genome.</title>
        <authorList>
            <person name="Vidal-Diez De Ulzurrun G."/>
        </authorList>
    </citation>
    <scope>NUCLEOTIDE SEQUENCE [LARGE SCALE GENOMIC DNA]</scope>
    <source>
        <strain evidence="3 4">TWF154</strain>
    </source>
</reference>
<sequence length="140" mass="15060">MAHRRREEPVTSRVWGSSLRGMVACSCLLGLDVRDVTQLRPVQIDGRPCQISVGPSTPKGFIRTPVPELGAVSCKGGALEKSKLPDIRFDSAAATMLPMAKQEHMQSDNAHGSSTSKNSRTLQTAAMSSGRCNVEIILIN</sequence>
<comment type="caution">
    <text evidence="2">The sequence shown here is derived from an EMBL/GenBank/DDBJ whole genome shotgun (WGS) entry which is preliminary data.</text>
</comment>
<reference evidence="2 5" key="2">
    <citation type="submission" date="2019-06" db="EMBL/GenBank/DDBJ databases">
        <authorList>
            <person name="Palmer J.M."/>
        </authorList>
    </citation>
    <scope>NUCLEOTIDE SEQUENCE [LARGE SCALE GENOMIC DNA]</scope>
    <source>
        <strain evidence="2 5">TWF102</strain>
    </source>
</reference>
<feature type="region of interest" description="Disordered" evidence="1">
    <location>
        <begin position="101"/>
        <end position="126"/>
    </location>
</feature>
<evidence type="ECO:0000313" key="2">
    <source>
        <dbReference type="EMBL" id="KAF3083722.1"/>
    </source>
</evidence>
<dbReference type="EMBL" id="WIQW01000104">
    <property type="protein sequence ID" value="KAF3083722.1"/>
    <property type="molecule type" value="Genomic_DNA"/>
</dbReference>
<evidence type="ECO:0000313" key="5">
    <source>
        <dbReference type="Proteomes" id="UP000475325"/>
    </source>
</evidence>
<dbReference type="EMBL" id="SOZJ01000001">
    <property type="protein sequence ID" value="TGJ74715.1"/>
    <property type="molecule type" value="Genomic_DNA"/>
</dbReference>